<proteinExistence type="predicted"/>
<dbReference type="SUPFAM" id="SSF52058">
    <property type="entry name" value="L domain-like"/>
    <property type="match status" value="1"/>
</dbReference>
<sequence length="693" mass="78393">MAAAPYVKIRPSEAQLIQDIVADISKYLNCASSNDAQNLVGVDSCIKELESLLCFESTDVRMIGICGMSGIGKTALARSIYEQFSDKFEGCCFLTNVGNVEREGTDYWKKELLSSVLKDNDIDVTITSIKTRLGSKKVLIVVDNVSHQLTMKTLIGKHDWFGPQSRIIITTRNKRFLSGMDAVYEVQKLQDDKAIELFNHCAFRKDHPAESFKRFSLRFIAYAQGLPLALEGTKEVKGIFLNLFGLKEIHFTTEAFARMNRLRLLEVYESNLSDDSDSESTSRKRKCKVRFSDDFKFHSDELRYLYWHEYPLQTLPSHFKPKNLVCLCMPYSQITEPWKGSQVCENLKFLDLSNSKFLMETPDFSRITNLEELVLDGCTNLCHLHSSLGRLRKLAFLSVSNCIKLRDFPAIYKLEYPSFAGIPFSNVVPGSGIPDWFRDRREGHDINIEVHQNWYSSTPGSNNNFLGLALSAVVAPQDGFLGRGWYPYCDLYTQNDPKSESSHICSFTDGRTYQLEHTPIESDHLWLAYVPSFFSFSCEKWSCIKFSFGTSGECVVKSCGVCPVYIKDTTNDHNKPMGSAYTDMNDSVLQATRIRSVGNSRTDSHAPDPERLERQRNLPKSRTRIDRNIQVSIPSGSARKFEVSIPSGSAHEFEVSIPSGSAHEFEVEVTELFVSTQLKLGFDSLGICNPRSI</sequence>
<evidence type="ECO:0000256" key="3">
    <source>
        <dbReference type="ARBA" id="ARBA00022737"/>
    </source>
</evidence>
<feature type="region of interest" description="Disordered" evidence="6">
    <location>
        <begin position="595"/>
        <end position="623"/>
    </location>
</feature>
<dbReference type="Pfam" id="PF20160">
    <property type="entry name" value="C-JID"/>
    <property type="match status" value="1"/>
</dbReference>
<feature type="compositionally biased region" description="Basic and acidic residues" evidence="6">
    <location>
        <begin position="602"/>
        <end position="616"/>
    </location>
</feature>
<dbReference type="EMBL" id="CP126665">
    <property type="protein sequence ID" value="WKA11521.1"/>
    <property type="molecule type" value="Genomic_DNA"/>
</dbReference>
<evidence type="ECO:0000256" key="2">
    <source>
        <dbReference type="ARBA" id="ARBA00022614"/>
    </source>
</evidence>
<evidence type="ECO:0000256" key="1">
    <source>
        <dbReference type="ARBA" id="ARBA00011982"/>
    </source>
</evidence>
<keyword evidence="2" id="KW-0433">Leucine-rich repeat</keyword>
<keyword evidence="3" id="KW-0677">Repeat</keyword>
<evidence type="ECO:0000256" key="4">
    <source>
        <dbReference type="ARBA" id="ARBA00023027"/>
    </source>
</evidence>
<dbReference type="InterPro" id="IPR032675">
    <property type="entry name" value="LRR_dom_sf"/>
</dbReference>
<keyword evidence="10" id="KW-1185">Reference proteome</keyword>
<evidence type="ECO:0000259" key="7">
    <source>
        <dbReference type="Pfam" id="PF00931"/>
    </source>
</evidence>
<dbReference type="InterPro" id="IPR002182">
    <property type="entry name" value="NB-ARC"/>
</dbReference>
<dbReference type="Pfam" id="PF00931">
    <property type="entry name" value="NB-ARC"/>
    <property type="match status" value="1"/>
</dbReference>
<dbReference type="Proteomes" id="UP001227230">
    <property type="component" value="Chromosome 18"/>
</dbReference>
<gene>
    <name evidence="9" type="ORF">VitviT2T_029012</name>
</gene>
<organism evidence="9 10">
    <name type="scientific">Vitis vinifera</name>
    <name type="common">Grape</name>
    <dbReference type="NCBI Taxonomy" id="29760"/>
    <lineage>
        <taxon>Eukaryota</taxon>
        <taxon>Viridiplantae</taxon>
        <taxon>Streptophyta</taxon>
        <taxon>Embryophyta</taxon>
        <taxon>Tracheophyta</taxon>
        <taxon>Spermatophyta</taxon>
        <taxon>Magnoliopsida</taxon>
        <taxon>eudicotyledons</taxon>
        <taxon>Gunneridae</taxon>
        <taxon>Pentapetalae</taxon>
        <taxon>rosids</taxon>
        <taxon>Vitales</taxon>
        <taxon>Vitaceae</taxon>
        <taxon>Viteae</taxon>
        <taxon>Vitis</taxon>
    </lineage>
</organism>
<dbReference type="InterPro" id="IPR027417">
    <property type="entry name" value="P-loop_NTPase"/>
</dbReference>
<dbReference type="InterPro" id="IPR044974">
    <property type="entry name" value="Disease_R_plants"/>
</dbReference>
<dbReference type="PRINTS" id="PR00364">
    <property type="entry name" value="DISEASERSIST"/>
</dbReference>
<reference evidence="9 10" key="1">
    <citation type="journal article" date="2023" name="Hortic Res">
        <title>The complete reference genome for grapevine (Vitis vinifera L.) genetics and breeding.</title>
        <authorList>
            <person name="Shi X."/>
            <person name="Cao S."/>
            <person name="Wang X."/>
            <person name="Huang S."/>
            <person name="Wang Y."/>
            <person name="Liu Z."/>
            <person name="Liu W."/>
            <person name="Leng X."/>
            <person name="Peng Y."/>
            <person name="Wang N."/>
            <person name="Wang Y."/>
            <person name="Ma Z."/>
            <person name="Xu X."/>
            <person name="Zhang F."/>
            <person name="Xue H."/>
            <person name="Zhong H."/>
            <person name="Wang Y."/>
            <person name="Zhang K."/>
            <person name="Velt A."/>
            <person name="Avia K."/>
            <person name="Holtgrawe D."/>
            <person name="Grimplet J."/>
            <person name="Matus J.T."/>
            <person name="Ware D."/>
            <person name="Wu X."/>
            <person name="Wang H."/>
            <person name="Liu C."/>
            <person name="Fang Y."/>
            <person name="Rustenholz C."/>
            <person name="Cheng Z."/>
            <person name="Xiao H."/>
            <person name="Zhou Y."/>
        </authorList>
    </citation>
    <scope>NUCLEOTIDE SEQUENCE [LARGE SCALE GENOMIC DNA]</scope>
    <source>
        <strain evidence="10">cv. Pinot noir / PN40024</strain>
        <tissue evidence="9">Leaf</tissue>
    </source>
</reference>
<accession>A0ABY9DYM3</accession>
<evidence type="ECO:0000259" key="8">
    <source>
        <dbReference type="Pfam" id="PF20160"/>
    </source>
</evidence>
<evidence type="ECO:0000313" key="10">
    <source>
        <dbReference type="Proteomes" id="UP001227230"/>
    </source>
</evidence>
<dbReference type="PANTHER" id="PTHR11017">
    <property type="entry name" value="LEUCINE-RICH REPEAT-CONTAINING PROTEIN"/>
    <property type="match status" value="1"/>
</dbReference>
<protein>
    <recommendedName>
        <fullName evidence="1">ADP-ribosyl cyclase/cyclic ADP-ribose hydrolase</fullName>
        <ecNumber evidence="1">3.2.2.6</ecNumber>
    </recommendedName>
</protein>
<dbReference type="InterPro" id="IPR045344">
    <property type="entry name" value="C-JID"/>
</dbReference>
<comment type="catalytic activity">
    <reaction evidence="5">
        <text>NAD(+) + H2O = ADP-D-ribose + nicotinamide + H(+)</text>
        <dbReference type="Rhea" id="RHEA:16301"/>
        <dbReference type="ChEBI" id="CHEBI:15377"/>
        <dbReference type="ChEBI" id="CHEBI:15378"/>
        <dbReference type="ChEBI" id="CHEBI:17154"/>
        <dbReference type="ChEBI" id="CHEBI:57540"/>
        <dbReference type="ChEBI" id="CHEBI:57967"/>
        <dbReference type="EC" id="3.2.2.6"/>
    </reaction>
    <physiologicalReaction direction="left-to-right" evidence="5">
        <dbReference type="Rhea" id="RHEA:16302"/>
    </physiologicalReaction>
</comment>
<evidence type="ECO:0000256" key="6">
    <source>
        <dbReference type="SAM" id="MobiDB-lite"/>
    </source>
</evidence>
<dbReference type="PANTHER" id="PTHR11017:SF479">
    <property type="entry name" value="DISEASE RESISTANCE PROTEIN (TIR-NBS-LRR CLASS) FAMILY"/>
    <property type="match status" value="1"/>
</dbReference>
<name>A0ABY9DYM3_VITVI</name>
<keyword evidence="4" id="KW-0520">NAD</keyword>
<feature type="domain" description="NB-ARC" evidence="7">
    <location>
        <begin position="55"/>
        <end position="206"/>
    </location>
</feature>
<evidence type="ECO:0000313" key="9">
    <source>
        <dbReference type="EMBL" id="WKA11521.1"/>
    </source>
</evidence>
<feature type="domain" description="C-JID" evidence="8">
    <location>
        <begin position="428"/>
        <end position="568"/>
    </location>
</feature>
<dbReference type="Gene3D" id="3.80.10.10">
    <property type="entry name" value="Ribonuclease Inhibitor"/>
    <property type="match status" value="1"/>
</dbReference>
<dbReference type="Gene3D" id="3.40.50.300">
    <property type="entry name" value="P-loop containing nucleotide triphosphate hydrolases"/>
    <property type="match status" value="1"/>
</dbReference>
<evidence type="ECO:0000256" key="5">
    <source>
        <dbReference type="ARBA" id="ARBA00047304"/>
    </source>
</evidence>
<dbReference type="SUPFAM" id="SSF52540">
    <property type="entry name" value="P-loop containing nucleoside triphosphate hydrolases"/>
    <property type="match status" value="1"/>
</dbReference>
<dbReference type="EC" id="3.2.2.6" evidence="1"/>